<feature type="domain" description="Transposase IS116/IS110/IS902 C-terminal" evidence="2">
    <location>
        <begin position="279"/>
        <end position="362"/>
    </location>
</feature>
<keyword evidence="4" id="KW-1185">Reference proteome</keyword>
<dbReference type="PANTHER" id="PTHR33055">
    <property type="entry name" value="TRANSPOSASE FOR INSERTION SEQUENCE ELEMENT IS1111A"/>
    <property type="match status" value="1"/>
</dbReference>
<dbReference type="EMBL" id="SJKD01000024">
    <property type="protein sequence ID" value="TCC31118.1"/>
    <property type="molecule type" value="Genomic_DNA"/>
</dbReference>
<dbReference type="RefSeq" id="WP_131519471.1">
    <property type="nucleotide sequence ID" value="NZ_SJKD01000024.1"/>
</dbReference>
<dbReference type="GO" id="GO:0003677">
    <property type="term" value="F:DNA binding"/>
    <property type="evidence" value="ECO:0007669"/>
    <property type="project" value="InterPro"/>
</dbReference>
<accession>A0A4R0IJ46</accession>
<dbReference type="OrthoDB" id="4337860at2"/>
<dbReference type="Pfam" id="PF01548">
    <property type="entry name" value="DEDD_Tnp_IS110"/>
    <property type="match status" value="1"/>
</dbReference>
<sequence length="406" mass="44444">MNALTVGVDIAKEFHWVVATVPHPDTGKARQALSRKVDNTPGDIAALLAEIAELEADYGRAVIGLDILGGIARLLEVMVIQAGIELRHVSGLAVKTARRATRGGEHKSDPRDARVIADLVRTRDDLRVVDASDSDNIELSLLVSRRHDLVEDQTRTINRMLDLLCSIHPGLERVINARNKVDLALLARYVTPAEIRRAGRARILAYLKKTGRHNGPVLERLVAGALQAATDQQHVRVPGEDTAAAIIKDLAIELLALRTRLSDTDQRIAELLTDHPDAALIRSLPGMGAVLTAEFLAVAGRLTRFASGDQLASAAGVAPALQQSGKVRYLQRSTGGDRVLKRVFYQAAFCALQRDPTSRAYYDRKRAEGKTHHQAVIALARRRVNVLHAILRTRTPYEARQRLTAA</sequence>
<reference evidence="3 4" key="1">
    <citation type="submission" date="2019-02" db="EMBL/GenBank/DDBJ databases">
        <title>Kribbella capetownensis sp. nov. and Kribbella speibonae sp. nov., isolated from soil.</title>
        <authorList>
            <person name="Curtis S.M."/>
            <person name="Norton I."/>
            <person name="Everest G.J."/>
            <person name="Meyers P.R."/>
        </authorList>
    </citation>
    <scope>NUCLEOTIDE SEQUENCE [LARGE SCALE GENOMIC DNA]</scope>
    <source>
        <strain evidence="3 4">YM53</strain>
    </source>
</reference>
<dbReference type="Pfam" id="PF02371">
    <property type="entry name" value="Transposase_20"/>
    <property type="match status" value="1"/>
</dbReference>
<dbReference type="AlphaFoldDB" id="A0A4R0IJ46"/>
<comment type="caution">
    <text evidence="3">The sequence shown here is derived from an EMBL/GenBank/DDBJ whole genome shotgun (WGS) entry which is preliminary data.</text>
</comment>
<gene>
    <name evidence="3" type="ORF">E0H75_42780</name>
</gene>
<dbReference type="InterPro" id="IPR002525">
    <property type="entry name" value="Transp_IS110-like_N"/>
</dbReference>
<evidence type="ECO:0000259" key="2">
    <source>
        <dbReference type="Pfam" id="PF02371"/>
    </source>
</evidence>
<dbReference type="GO" id="GO:0006313">
    <property type="term" value="P:DNA transposition"/>
    <property type="evidence" value="ECO:0007669"/>
    <property type="project" value="InterPro"/>
</dbReference>
<dbReference type="NCBIfam" id="NF033542">
    <property type="entry name" value="transpos_IS110"/>
    <property type="match status" value="1"/>
</dbReference>
<evidence type="ECO:0000313" key="4">
    <source>
        <dbReference type="Proteomes" id="UP000293342"/>
    </source>
</evidence>
<dbReference type="InterPro" id="IPR003346">
    <property type="entry name" value="Transposase_20"/>
</dbReference>
<dbReference type="PANTHER" id="PTHR33055:SF3">
    <property type="entry name" value="PUTATIVE TRANSPOSASE FOR IS117-RELATED"/>
    <property type="match status" value="1"/>
</dbReference>
<evidence type="ECO:0000259" key="1">
    <source>
        <dbReference type="Pfam" id="PF01548"/>
    </source>
</evidence>
<dbReference type="Proteomes" id="UP000293342">
    <property type="component" value="Unassembled WGS sequence"/>
</dbReference>
<dbReference type="GO" id="GO:0004803">
    <property type="term" value="F:transposase activity"/>
    <property type="evidence" value="ECO:0007669"/>
    <property type="project" value="InterPro"/>
</dbReference>
<organism evidence="3 4">
    <name type="scientific">Kribbella capetownensis</name>
    <dbReference type="NCBI Taxonomy" id="1572659"/>
    <lineage>
        <taxon>Bacteria</taxon>
        <taxon>Bacillati</taxon>
        <taxon>Actinomycetota</taxon>
        <taxon>Actinomycetes</taxon>
        <taxon>Propionibacteriales</taxon>
        <taxon>Kribbellaceae</taxon>
        <taxon>Kribbella</taxon>
    </lineage>
</organism>
<proteinExistence type="predicted"/>
<feature type="domain" description="Transposase IS110-like N-terminal" evidence="1">
    <location>
        <begin position="6"/>
        <end position="169"/>
    </location>
</feature>
<dbReference type="InterPro" id="IPR047650">
    <property type="entry name" value="Transpos_IS110"/>
</dbReference>
<protein>
    <submittedName>
        <fullName evidence="3">IS110 family transposase</fullName>
    </submittedName>
</protein>
<name>A0A4R0IJ46_9ACTN</name>
<evidence type="ECO:0000313" key="3">
    <source>
        <dbReference type="EMBL" id="TCC31118.1"/>
    </source>
</evidence>